<gene>
    <name evidence="1" type="ORF">C5O19_06690</name>
</gene>
<evidence type="ECO:0000313" key="2">
    <source>
        <dbReference type="Proteomes" id="UP000239590"/>
    </source>
</evidence>
<dbReference type="AlphaFoldDB" id="A0A2S7INM6"/>
<reference evidence="2" key="1">
    <citation type="submission" date="2018-02" db="EMBL/GenBank/DDBJ databases">
        <title>Genome sequencing of Solimonas sp. HR-BB.</title>
        <authorList>
            <person name="Lee Y."/>
            <person name="Jeon C.O."/>
        </authorList>
    </citation>
    <scope>NUCLEOTIDE SEQUENCE [LARGE SCALE GENOMIC DNA]</scope>
    <source>
        <strain evidence="2">HR-U</strain>
    </source>
</reference>
<proteinExistence type="predicted"/>
<dbReference type="Proteomes" id="UP000239590">
    <property type="component" value="Unassembled WGS sequence"/>
</dbReference>
<protein>
    <submittedName>
        <fullName evidence="1">Uncharacterized protein</fullName>
    </submittedName>
</protein>
<comment type="caution">
    <text evidence="1">The sequence shown here is derived from an EMBL/GenBank/DDBJ whole genome shotgun (WGS) entry which is preliminary data.</text>
</comment>
<evidence type="ECO:0000313" key="1">
    <source>
        <dbReference type="EMBL" id="PQA59333.1"/>
    </source>
</evidence>
<keyword evidence="2" id="KW-1185">Reference proteome</keyword>
<organism evidence="1 2">
    <name type="scientific">Siphonobacter curvatus</name>
    <dbReference type="NCBI Taxonomy" id="2094562"/>
    <lineage>
        <taxon>Bacteria</taxon>
        <taxon>Pseudomonadati</taxon>
        <taxon>Bacteroidota</taxon>
        <taxon>Cytophagia</taxon>
        <taxon>Cytophagales</taxon>
        <taxon>Cytophagaceae</taxon>
        <taxon>Siphonobacter</taxon>
    </lineage>
</organism>
<dbReference type="EMBL" id="PTRA01000001">
    <property type="protein sequence ID" value="PQA59333.1"/>
    <property type="molecule type" value="Genomic_DNA"/>
</dbReference>
<sequence>MSLLDALVKHLSSLQSRGDAYYPAGLFPSQRLKTELGYRREDSNIFFTAITVFALQEIRARLSPESQQCVDTITTQAAATYPLYQNKDGLATYNFYQTQPSRHFPNGILMHRTRHFKLPDDVDDTVMIYLITPRTPEENQWLKAKLRAHANTIKGWAETGPQTFRKKKIYSTWFGENMPIDFDTSTLSNVMLWVFRQQLPLDGFDEDVLEFIDYSIRSGEYLKNPLELSAYYATTPLIMYHVGRLLAEVPVLPDCRERLIQDMKAYQCRTFMDQIMLATTLLRLGETVPELIPADWSLKTLIEKSRNHYFSIAPLLNYYPQTRWLASWKLSHINWECPAHSLALVAEYLALQSGV</sequence>
<accession>A0A2S7INM6</accession>
<name>A0A2S7INM6_9BACT</name>